<keyword evidence="2" id="KW-0521">NADP</keyword>
<dbReference type="Proteomes" id="UP000524462">
    <property type="component" value="Unassembled WGS sequence"/>
</dbReference>
<comment type="function">
    <text evidence="2">Catalyzes the reduction of dTDP-6-deoxy-L-lyxo-4-hexulose to yield dTDP-L-rhamnose.</text>
</comment>
<dbReference type="EMBL" id="JACEGE010000002">
    <property type="protein sequence ID" value="MBA2795030.1"/>
    <property type="molecule type" value="Genomic_DNA"/>
</dbReference>
<gene>
    <name evidence="4" type="primary">rfbD</name>
    <name evidence="4" type="ORF">H1B29_00760</name>
</gene>
<comment type="similarity">
    <text evidence="1 2">Belongs to the dTDP-4-dehydrorhamnose reductase family.</text>
</comment>
<dbReference type="GO" id="GO:0019305">
    <property type="term" value="P:dTDP-rhamnose biosynthetic process"/>
    <property type="evidence" value="ECO:0007669"/>
    <property type="project" value="UniProtKB-UniPathway"/>
</dbReference>
<evidence type="ECO:0000256" key="1">
    <source>
        <dbReference type="ARBA" id="ARBA00010944"/>
    </source>
</evidence>
<dbReference type="CDD" id="cd05254">
    <property type="entry name" value="dTDP_HR_like_SDR_e"/>
    <property type="match status" value="1"/>
</dbReference>
<dbReference type="PANTHER" id="PTHR10491">
    <property type="entry name" value="DTDP-4-DEHYDRORHAMNOSE REDUCTASE"/>
    <property type="match status" value="1"/>
</dbReference>
<dbReference type="GO" id="GO:0008831">
    <property type="term" value="F:dTDP-4-dehydrorhamnose reductase activity"/>
    <property type="evidence" value="ECO:0007669"/>
    <property type="project" value="UniProtKB-EC"/>
</dbReference>
<evidence type="ECO:0000313" key="4">
    <source>
        <dbReference type="EMBL" id="MBA2795030.1"/>
    </source>
</evidence>
<dbReference type="Gene3D" id="3.90.25.10">
    <property type="entry name" value="UDP-galactose 4-epimerase, domain 1"/>
    <property type="match status" value="1"/>
</dbReference>
<dbReference type="InterPro" id="IPR029903">
    <property type="entry name" value="RmlD-like-bd"/>
</dbReference>
<accession>A0A7V9WQ87</accession>
<dbReference type="InterPro" id="IPR036291">
    <property type="entry name" value="NAD(P)-bd_dom_sf"/>
</dbReference>
<comment type="pathway">
    <text evidence="2">Carbohydrate biosynthesis; dTDP-L-rhamnose biosynthesis.</text>
</comment>
<evidence type="ECO:0000259" key="3">
    <source>
        <dbReference type="Pfam" id="PF04321"/>
    </source>
</evidence>
<dbReference type="UniPathway" id="UPA00124"/>
<dbReference type="AlphaFoldDB" id="A0A7V9WQ87"/>
<organism evidence="4 5">
    <name type="scientific">Streptococcus porcinus</name>
    <dbReference type="NCBI Taxonomy" id="1340"/>
    <lineage>
        <taxon>Bacteria</taxon>
        <taxon>Bacillati</taxon>
        <taxon>Bacillota</taxon>
        <taxon>Bacilli</taxon>
        <taxon>Lactobacillales</taxon>
        <taxon>Streptococcaceae</taxon>
        <taxon>Streptococcus</taxon>
    </lineage>
</organism>
<reference evidence="4 5" key="1">
    <citation type="submission" date="2020-07" db="EMBL/GenBank/DDBJ databases">
        <title>Molecular and genomic characterization of Streptococcus porcinus isolated from diseased swine in Brazil.</title>
        <authorList>
            <person name="Moreno L.Z."/>
            <person name="Matajira C.E.C."/>
            <person name="Poor A.P."/>
            <person name="Dutra M.C."/>
            <person name="Moreno A.M."/>
        </authorList>
    </citation>
    <scope>NUCLEOTIDE SEQUENCE [LARGE SCALE GENOMIC DNA]</scope>
    <source>
        <strain evidence="4 5">SP0816-2</strain>
    </source>
</reference>
<sequence length="284" mass="32353">MILITGSNGQLGTELRYLLDERNEEYVAVDVAEMDITNEEMVDQVFAQVKPTLVYHCAAYTAVDAAEDEGKALNQAINVDGTENIAKACQKYDATLVYISTDYVFDGTKTVGQEWFETDIPDPQTEYGRTKRLGEEAVEKYSKKYYIIRTAWVFGNYGKNFVFTMQNLAKTHSKLTVVNDQFGRPTWTRTLAEFMCHLAENNKAFGYYHLSNDSKEDTSWYDFAKEILKDTDVEVVPVDSSAFPAKAKRPLNSTMNLDKAKATGFVIPMWQDALQEFYKQDTKK</sequence>
<protein>
    <recommendedName>
        <fullName evidence="2">dTDP-4-dehydrorhamnose reductase</fullName>
        <ecNumber evidence="2">1.1.1.133</ecNumber>
    </recommendedName>
</protein>
<keyword evidence="2 4" id="KW-0560">Oxidoreductase</keyword>
<evidence type="ECO:0000256" key="2">
    <source>
        <dbReference type="RuleBase" id="RU364082"/>
    </source>
</evidence>
<dbReference type="NCBIfam" id="TIGR01214">
    <property type="entry name" value="rmlD"/>
    <property type="match status" value="1"/>
</dbReference>
<proteinExistence type="inferred from homology"/>
<dbReference type="Pfam" id="PF04321">
    <property type="entry name" value="RmlD_sub_bind"/>
    <property type="match status" value="1"/>
</dbReference>
<dbReference type="EC" id="1.1.1.133" evidence="2"/>
<dbReference type="SUPFAM" id="SSF51735">
    <property type="entry name" value="NAD(P)-binding Rossmann-fold domains"/>
    <property type="match status" value="1"/>
</dbReference>
<dbReference type="Gene3D" id="3.40.50.720">
    <property type="entry name" value="NAD(P)-binding Rossmann-like Domain"/>
    <property type="match status" value="1"/>
</dbReference>
<name>A0A7V9WQ87_STRPO</name>
<dbReference type="InterPro" id="IPR005913">
    <property type="entry name" value="dTDP_dehydrorham_reduct"/>
</dbReference>
<dbReference type="GO" id="GO:0005829">
    <property type="term" value="C:cytosol"/>
    <property type="evidence" value="ECO:0007669"/>
    <property type="project" value="TreeGrafter"/>
</dbReference>
<comment type="caution">
    <text evidence="4">The sequence shown here is derived from an EMBL/GenBank/DDBJ whole genome shotgun (WGS) entry which is preliminary data.</text>
</comment>
<dbReference type="RefSeq" id="WP_181459484.1">
    <property type="nucleotide sequence ID" value="NZ_JACEGE010000002.1"/>
</dbReference>
<dbReference type="PANTHER" id="PTHR10491:SF4">
    <property type="entry name" value="METHIONINE ADENOSYLTRANSFERASE 2 SUBUNIT BETA"/>
    <property type="match status" value="1"/>
</dbReference>
<feature type="domain" description="RmlD-like substrate binding" evidence="3">
    <location>
        <begin position="2"/>
        <end position="280"/>
    </location>
</feature>
<evidence type="ECO:0000313" key="5">
    <source>
        <dbReference type="Proteomes" id="UP000524462"/>
    </source>
</evidence>